<dbReference type="Proteomes" id="UP000434850">
    <property type="component" value="Unassembled WGS sequence"/>
</dbReference>
<evidence type="ECO:0000256" key="7">
    <source>
        <dbReference type="RuleBase" id="RU363032"/>
    </source>
</evidence>
<keyword evidence="5 7" id="KW-1133">Transmembrane helix</keyword>
<dbReference type="PANTHER" id="PTHR43163:SF2">
    <property type="entry name" value="ABC TRANSPORTER PERMEASE PROTEIN"/>
    <property type="match status" value="1"/>
</dbReference>
<dbReference type="CDD" id="cd06261">
    <property type="entry name" value="TM_PBP2"/>
    <property type="match status" value="1"/>
</dbReference>
<feature type="transmembrane region" description="Helical" evidence="7">
    <location>
        <begin position="131"/>
        <end position="151"/>
    </location>
</feature>
<evidence type="ECO:0000256" key="1">
    <source>
        <dbReference type="ARBA" id="ARBA00004651"/>
    </source>
</evidence>
<feature type="transmembrane region" description="Helical" evidence="7">
    <location>
        <begin position="319"/>
        <end position="345"/>
    </location>
</feature>
<evidence type="ECO:0000256" key="4">
    <source>
        <dbReference type="ARBA" id="ARBA00022692"/>
    </source>
</evidence>
<dbReference type="InterPro" id="IPR000515">
    <property type="entry name" value="MetI-like"/>
</dbReference>
<dbReference type="Gene3D" id="1.10.3720.10">
    <property type="entry name" value="MetI-like"/>
    <property type="match status" value="1"/>
</dbReference>
<feature type="transmembrane region" description="Helical" evidence="7">
    <location>
        <begin position="214"/>
        <end position="235"/>
    </location>
</feature>
<dbReference type="SUPFAM" id="SSF161098">
    <property type="entry name" value="MetI-like"/>
    <property type="match status" value="1"/>
</dbReference>
<dbReference type="PANTHER" id="PTHR43163">
    <property type="entry name" value="DIPEPTIDE TRANSPORT SYSTEM PERMEASE PROTEIN DPPB-RELATED"/>
    <property type="match status" value="1"/>
</dbReference>
<dbReference type="AlphaFoldDB" id="A0A6I4IPQ6"/>
<comment type="subcellular location">
    <subcellularLocation>
        <location evidence="1 7">Cell membrane</location>
        <topology evidence="1 7">Multi-pass membrane protein</topology>
    </subcellularLocation>
</comment>
<accession>A0A6I4IPQ6</accession>
<evidence type="ECO:0000256" key="3">
    <source>
        <dbReference type="ARBA" id="ARBA00022475"/>
    </source>
</evidence>
<dbReference type="GO" id="GO:0005886">
    <property type="term" value="C:plasma membrane"/>
    <property type="evidence" value="ECO:0007669"/>
    <property type="project" value="UniProtKB-SubCell"/>
</dbReference>
<reference evidence="9 10" key="1">
    <citation type="submission" date="2019-12" db="EMBL/GenBank/DDBJ databases">
        <title>Mucilaginibacter sp. HME9299 genome sequencing and assembly.</title>
        <authorList>
            <person name="Kang H."/>
            <person name="Kim H."/>
            <person name="Joh K."/>
        </authorList>
    </citation>
    <scope>NUCLEOTIDE SEQUENCE [LARGE SCALE GENOMIC DNA]</scope>
    <source>
        <strain evidence="9 10">HME9299</strain>
    </source>
</reference>
<evidence type="ECO:0000256" key="5">
    <source>
        <dbReference type="ARBA" id="ARBA00022989"/>
    </source>
</evidence>
<feature type="transmembrane region" description="Helical" evidence="7">
    <location>
        <begin position="163"/>
        <end position="194"/>
    </location>
</feature>
<evidence type="ECO:0000259" key="8">
    <source>
        <dbReference type="PROSITE" id="PS50928"/>
    </source>
</evidence>
<feature type="domain" description="ABC transmembrane type-1" evidence="8">
    <location>
        <begin position="127"/>
        <end position="342"/>
    </location>
</feature>
<protein>
    <submittedName>
        <fullName evidence="9">ABC transporter permease subunit</fullName>
    </submittedName>
</protein>
<keyword evidence="6 7" id="KW-0472">Membrane</keyword>
<proteinExistence type="inferred from homology"/>
<dbReference type="GO" id="GO:0055085">
    <property type="term" value="P:transmembrane transport"/>
    <property type="evidence" value="ECO:0007669"/>
    <property type="project" value="InterPro"/>
</dbReference>
<name>A0A6I4IPQ6_9SPHI</name>
<dbReference type="Pfam" id="PF00528">
    <property type="entry name" value="BPD_transp_1"/>
    <property type="match status" value="1"/>
</dbReference>
<keyword evidence="4 7" id="KW-0812">Transmembrane</keyword>
<dbReference type="InterPro" id="IPR045621">
    <property type="entry name" value="BPD_transp_1_N"/>
</dbReference>
<evidence type="ECO:0000256" key="2">
    <source>
        <dbReference type="ARBA" id="ARBA00022448"/>
    </source>
</evidence>
<organism evidence="9 10">
    <name type="scientific">Mucilaginibacter aquatilis</name>
    <dbReference type="NCBI Taxonomy" id="1517760"/>
    <lineage>
        <taxon>Bacteria</taxon>
        <taxon>Pseudomonadati</taxon>
        <taxon>Bacteroidota</taxon>
        <taxon>Sphingobacteriia</taxon>
        <taxon>Sphingobacteriales</taxon>
        <taxon>Sphingobacteriaceae</taxon>
        <taxon>Mucilaginibacter</taxon>
    </lineage>
</organism>
<dbReference type="RefSeq" id="WP_157540223.1">
    <property type="nucleotide sequence ID" value="NZ_WQLA01000002.1"/>
</dbReference>
<dbReference type="Pfam" id="PF19300">
    <property type="entry name" value="BPD_transp_1_N"/>
    <property type="match status" value="1"/>
</dbReference>
<dbReference type="PROSITE" id="PS50928">
    <property type="entry name" value="ABC_TM1"/>
    <property type="match status" value="1"/>
</dbReference>
<comment type="caution">
    <text evidence="9">The sequence shown here is derived from an EMBL/GenBank/DDBJ whole genome shotgun (WGS) entry which is preliminary data.</text>
</comment>
<feature type="transmembrane region" description="Helical" evidence="7">
    <location>
        <begin position="9"/>
        <end position="30"/>
    </location>
</feature>
<keyword evidence="10" id="KW-1185">Reference proteome</keyword>
<sequence>MLRYLIRKIGYSAAVMLGIVVVVFFLFNILPVDPARMTQGQRADVQSLEAVRKEFGLDKPLPVQFAYYLNDLSPVGLHARTLEERERYGYVQLFPVSNTHVIALKWPYLRRSYQTHKEVGELLLDVIPNTLILAVLAMTMAVILGVLLGVLSAVHQNTWIDRLAVGFSVLGISAPSFFAGIIIAWLFGFVLSHYTGLNMTGSLYSYDPFKGEVLTWSNVILPAVTLGLRPLAIIVQLTRSSMLEVLAQDYIRTAKAKGLSRNAIVYRHALPNALNPVITAIANWFASLLAGSFFVEYVFGYNGLGKVTVDALEMSDFPVIIGSILFIAFIFVVINILVDLLYVWIDPRVKFNS</sequence>
<gene>
    <name evidence="9" type="ORF">GO816_04770</name>
</gene>
<evidence type="ECO:0000256" key="6">
    <source>
        <dbReference type="ARBA" id="ARBA00023136"/>
    </source>
</evidence>
<comment type="similarity">
    <text evidence="7">Belongs to the binding-protein-dependent transport system permease family.</text>
</comment>
<evidence type="ECO:0000313" key="9">
    <source>
        <dbReference type="EMBL" id="MVN90433.1"/>
    </source>
</evidence>
<keyword evidence="2 7" id="KW-0813">Transport</keyword>
<evidence type="ECO:0000313" key="10">
    <source>
        <dbReference type="Proteomes" id="UP000434850"/>
    </source>
</evidence>
<feature type="transmembrane region" description="Helical" evidence="7">
    <location>
        <begin position="277"/>
        <end position="299"/>
    </location>
</feature>
<dbReference type="InterPro" id="IPR035906">
    <property type="entry name" value="MetI-like_sf"/>
</dbReference>
<dbReference type="OrthoDB" id="24153at2"/>
<keyword evidence="3" id="KW-1003">Cell membrane</keyword>
<dbReference type="EMBL" id="WQLA01000002">
    <property type="protein sequence ID" value="MVN90433.1"/>
    <property type="molecule type" value="Genomic_DNA"/>
</dbReference>